<dbReference type="Gene3D" id="3.40.50.450">
    <property type="match status" value="1"/>
</dbReference>
<evidence type="ECO:0000313" key="1">
    <source>
        <dbReference type="EMBL" id="GED07975.1"/>
    </source>
</evidence>
<protein>
    <recommendedName>
        <fullName evidence="3">DprA winged helix domain-containing protein</fullName>
    </recommendedName>
</protein>
<dbReference type="GO" id="GO:0009294">
    <property type="term" value="P:DNA-mediated transformation"/>
    <property type="evidence" value="ECO:0007669"/>
    <property type="project" value="InterPro"/>
</dbReference>
<name>A0A4Y4DWI5_GLUUR</name>
<dbReference type="EMBL" id="BJNY01000037">
    <property type="protein sequence ID" value="GED07975.1"/>
    <property type="molecule type" value="Genomic_DNA"/>
</dbReference>
<dbReference type="AlphaFoldDB" id="A0A4Y4DWI5"/>
<dbReference type="Proteomes" id="UP000316612">
    <property type="component" value="Unassembled WGS sequence"/>
</dbReference>
<keyword evidence="2" id="KW-1185">Reference proteome</keyword>
<evidence type="ECO:0000313" key="2">
    <source>
        <dbReference type="Proteomes" id="UP000316612"/>
    </source>
</evidence>
<sequence>MGRDVAAVPGSVFSPNSAGTHKLIRSGSAELISSPADVEQLLGVAPEGQLPIAAAADPRQYPTDGLPSEAALVFDVLSFRNQLSVDEVCARSGLTVIETLKALALLAERRLAAEHELGWKLQRIESK</sequence>
<proteinExistence type="predicted"/>
<comment type="caution">
    <text evidence="1">The sequence shown here is derived from an EMBL/GenBank/DDBJ whole genome shotgun (WGS) entry which is preliminary data.</text>
</comment>
<reference evidence="1 2" key="1">
    <citation type="submission" date="2019-06" db="EMBL/GenBank/DDBJ databases">
        <title>Whole genome shotgun sequence of Glutamicibacter uratoxydans NBRC 15515.</title>
        <authorList>
            <person name="Hosoyama A."/>
            <person name="Uohara A."/>
            <person name="Ohji S."/>
            <person name="Ichikawa N."/>
        </authorList>
    </citation>
    <scope>NUCLEOTIDE SEQUENCE [LARGE SCALE GENOMIC DNA]</scope>
    <source>
        <strain evidence="1 2">NBRC 15515</strain>
    </source>
</reference>
<accession>A0A4Y4DWI5</accession>
<dbReference type="PANTHER" id="PTHR43022">
    <property type="entry name" value="PROTEIN SMF"/>
    <property type="match status" value="1"/>
</dbReference>
<gene>
    <name evidence="1" type="ORF">AUR04nite_35070</name>
</gene>
<dbReference type="InterPro" id="IPR003488">
    <property type="entry name" value="DprA"/>
</dbReference>
<evidence type="ECO:0008006" key="3">
    <source>
        <dbReference type="Google" id="ProtNLM"/>
    </source>
</evidence>
<dbReference type="PANTHER" id="PTHR43022:SF1">
    <property type="entry name" value="PROTEIN SMF"/>
    <property type="match status" value="1"/>
</dbReference>
<organism evidence="1 2">
    <name type="scientific">Glutamicibacter uratoxydans</name>
    <name type="common">Arthrobacter uratoxydans</name>
    <dbReference type="NCBI Taxonomy" id="43667"/>
    <lineage>
        <taxon>Bacteria</taxon>
        <taxon>Bacillati</taxon>
        <taxon>Actinomycetota</taxon>
        <taxon>Actinomycetes</taxon>
        <taxon>Micrococcales</taxon>
        <taxon>Micrococcaceae</taxon>
        <taxon>Glutamicibacter</taxon>
    </lineage>
</organism>